<dbReference type="AlphaFoldDB" id="A0A4S2MGG6"/>
<dbReference type="Proteomes" id="UP000308267">
    <property type="component" value="Unassembled WGS sequence"/>
</dbReference>
<dbReference type="Gene3D" id="3.10.450.10">
    <property type="match status" value="1"/>
</dbReference>
<reference evidence="2 3" key="1">
    <citation type="journal article" date="2019" name="BMC Genomics">
        <title>New insights from Opisthorchis felineus genome: update on genomics of the epidemiologically important liver flukes.</title>
        <authorList>
            <person name="Ershov N.I."/>
            <person name="Mordvinov V.A."/>
            <person name="Prokhortchouk E.B."/>
            <person name="Pakharukova M.Y."/>
            <person name="Gunbin K.V."/>
            <person name="Ustyantsev K."/>
            <person name="Genaev M.A."/>
            <person name="Blinov A.G."/>
            <person name="Mazur A."/>
            <person name="Boulygina E."/>
            <person name="Tsygankova S."/>
            <person name="Khrameeva E."/>
            <person name="Chekanov N."/>
            <person name="Fan G."/>
            <person name="Xiao A."/>
            <person name="Zhang H."/>
            <person name="Xu X."/>
            <person name="Yang H."/>
            <person name="Solovyev V."/>
            <person name="Lee S.M."/>
            <person name="Liu X."/>
            <person name="Afonnikov D.A."/>
            <person name="Skryabin K.G."/>
        </authorList>
    </citation>
    <scope>NUCLEOTIDE SEQUENCE [LARGE SCALE GENOMIC DNA]</scope>
    <source>
        <strain evidence="2">AK-0245</strain>
        <tissue evidence="2">Whole organism</tissue>
    </source>
</reference>
<organism evidence="2 3">
    <name type="scientific">Opisthorchis felineus</name>
    <dbReference type="NCBI Taxonomy" id="147828"/>
    <lineage>
        <taxon>Eukaryota</taxon>
        <taxon>Metazoa</taxon>
        <taxon>Spiralia</taxon>
        <taxon>Lophotrochozoa</taxon>
        <taxon>Platyhelminthes</taxon>
        <taxon>Trematoda</taxon>
        <taxon>Digenea</taxon>
        <taxon>Opisthorchiida</taxon>
        <taxon>Opisthorchiata</taxon>
        <taxon>Opisthorchiidae</taxon>
        <taxon>Opisthorchis</taxon>
    </lineage>
</organism>
<proteinExistence type="predicted"/>
<feature type="signal peptide" evidence="1">
    <location>
        <begin position="1"/>
        <end position="17"/>
    </location>
</feature>
<keyword evidence="3" id="KW-1185">Reference proteome</keyword>
<feature type="chain" id="PRO_5020678060" description="Cystatin domain-containing protein" evidence="1">
    <location>
        <begin position="18"/>
        <end position="133"/>
    </location>
</feature>
<dbReference type="InterPro" id="IPR046350">
    <property type="entry name" value="Cystatin_sf"/>
</dbReference>
<name>A0A4S2MGG6_OPIFE</name>
<evidence type="ECO:0000256" key="1">
    <source>
        <dbReference type="SAM" id="SignalP"/>
    </source>
</evidence>
<dbReference type="EMBL" id="SJOL01000240">
    <property type="protein sequence ID" value="TGZ75906.1"/>
    <property type="molecule type" value="Genomic_DNA"/>
</dbReference>
<accession>A0A4S2MGG6</accession>
<dbReference type="OrthoDB" id="6235294at2759"/>
<keyword evidence="1" id="KW-0732">Signal</keyword>
<protein>
    <recommendedName>
        <fullName evidence="4">Cystatin domain-containing protein</fullName>
    </recommendedName>
</protein>
<evidence type="ECO:0000313" key="3">
    <source>
        <dbReference type="Proteomes" id="UP000308267"/>
    </source>
</evidence>
<dbReference type="SUPFAM" id="SSF54403">
    <property type="entry name" value="Cystatin/monellin"/>
    <property type="match status" value="1"/>
</dbReference>
<evidence type="ECO:0008006" key="4">
    <source>
        <dbReference type="Google" id="ProtNLM"/>
    </source>
</evidence>
<comment type="caution">
    <text evidence="2">The sequence shown here is derived from an EMBL/GenBank/DDBJ whole genome shotgun (WGS) entry which is preliminary data.</text>
</comment>
<sequence length="133" mass="15016">MYRFVFLVICMSNYMEASLVGSKVPLTPEDIKADEFQDIILRSEIECNLGLSSANWYELNGQITGTKQVIAGLKYEFRLPLQETDCNKQTVLENAEQNGCSYKESGTTVNCYVVFVQEADTGETTIDVTFRED</sequence>
<gene>
    <name evidence="2" type="ORF">CRM22_000141</name>
</gene>
<evidence type="ECO:0000313" key="2">
    <source>
        <dbReference type="EMBL" id="TGZ75906.1"/>
    </source>
</evidence>